<reference evidence="1 2" key="1">
    <citation type="submission" date="2013-01" db="EMBL/GenBank/DDBJ databases">
        <title>The Genome Sequence of Clostridium clostridioforme 90A8.</title>
        <authorList>
            <consortium name="The Broad Institute Genome Sequencing Platform"/>
            <person name="Earl A."/>
            <person name="Ward D."/>
            <person name="Feldgarden M."/>
            <person name="Gevers D."/>
            <person name="Courvalin P."/>
            <person name="Lambert T."/>
            <person name="Walker B."/>
            <person name="Young S.K."/>
            <person name="Zeng Q."/>
            <person name="Gargeya S."/>
            <person name="Fitzgerald M."/>
            <person name="Haas B."/>
            <person name="Abouelleil A."/>
            <person name="Alvarado L."/>
            <person name="Arachchi H.M."/>
            <person name="Berlin A.M."/>
            <person name="Chapman S.B."/>
            <person name="Dewar J."/>
            <person name="Goldberg J."/>
            <person name="Griggs A."/>
            <person name="Gujja S."/>
            <person name="Hansen M."/>
            <person name="Howarth C."/>
            <person name="Imamovic A."/>
            <person name="Larimer J."/>
            <person name="McCowan C."/>
            <person name="Murphy C."/>
            <person name="Neiman D."/>
            <person name="Pearson M."/>
            <person name="Priest M."/>
            <person name="Roberts A."/>
            <person name="Saif S."/>
            <person name="Shea T."/>
            <person name="Sisk P."/>
            <person name="Sykes S."/>
            <person name="Wortman J."/>
            <person name="Nusbaum C."/>
            <person name="Birren B."/>
        </authorList>
    </citation>
    <scope>NUCLEOTIDE SEQUENCE [LARGE SCALE GENOMIC DNA]</scope>
    <source>
        <strain evidence="1 2">90A8</strain>
    </source>
</reference>
<dbReference type="EMBL" id="AGYR01000041">
    <property type="protein sequence ID" value="ENZ11904.1"/>
    <property type="molecule type" value="Genomic_DNA"/>
</dbReference>
<organism evidence="1 2">
    <name type="scientific">[Clostridium] clostridioforme 90A8</name>
    <dbReference type="NCBI Taxonomy" id="999408"/>
    <lineage>
        <taxon>Bacteria</taxon>
        <taxon>Bacillati</taxon>
        <taxon>Bacillota</taxon>
        <taxon>Clostridia</taxon>
        <taxon>Lachnospirales</taxon>
        <taxon>Lachnospiraceae</taxon>
        <taxon>Enterocloster</taxon>
    </lineage>
</organism>
<evidence type="ECO:0000313" key="1">
    <source>
        <dbReference type="EMBL" id="ENZ11904.1"/>
    </source>
</evidence>
<proteinExistence type="predicted"/>
<protein>
    <recommendedName>
        <fullName evidence="3">Prenyltransferase</fullName>
    </recommendedName>
</protein>
<gene>
    <name evidence="1" type="ORF">HMPREF1090_03885</name>
</gene>
<dbReference type="InterPro" id="IPR008930">
    <property type="entry name" value="Terpenoid_cyclase/PrenylTrfase"/>
</dbReference>
<name>A0A0E2H6A7_9FIRM</name>
<evidence type="ECO:0000313" key="2">
    <source>
        <dbReference type="Proteomes" id="UP000013085"/>
    </source>
</evidence>
<dbReference type="PATRIC" id="fig|999408.3.peg.4147"/>
<evidence type="ECO:0008006" key="3">
    <source>
        <dbReference type="Google" id="ProtNLM"/>
    </source>
</evidence>
<dbReference type="AlphaFoldDB" id="A0A0E2H6A7"/>
<comment type="caution">
    <text evidence="1">The sequence shown here is derived from an EMBL/GenBank/DDBJ whole genome shotgun (WGS) entry which is preliminary data.</text>
</comment>
<dbReference type="Gene3D" id="1.50.10.20">
    <property type="match status" value="1"/>
</dbReference>
<dbReference type="RefSeq" id="WP_002593876.1">
    <property type="nucleotide sequence ID" value="NZ_KB850981.1"/>
</dbReference>
<dbReference type="SUPFAM" id="SSF48239">
    <property type="entry name" value="Terpenoid cyclases/Protein prenyltransferases"/>
    <property type="match status" value="1"/>
</dbReference>
<dbReference type="Proteomes" id="UP000013085">
    <property type="component" value="Unassembled WGS sequence"/>
</dbReference>
<sequence>MSVEKKYISDVETILSHRHDNGADFWATIDHKLLKGAPYTTLESILYLLELGVSPDDEVMKNAAGLIFSNWKEDGRVKTSPTGGIYPCQTALAVNTLCHMGYSNDDRIKKSFAYFLDTQQEDGGWKCNKYSFGRGEETEYSTPYTTLVVLDLLRYSPYFNKDARLDKAVDFLLEHWNIRKPISPCHYGIGTLFMQIEYPFRGYNLFYYVYILSFYDSAKEDGRFLEALKALEDKTVNGEIPVERVVPKLAKLNFCKKGKTSELATIHYQEILKNIGRKG</sequence>
<accession>A0A0E2H6A7</accession>
<dbReference type="HOGENOM" id="CLU_087593_0_0_9"/>